<dbReference type="InterPro" id="IPR018247">
    <property type="entry name" value="EF_Hand_1_Ca_BS"/>
</dbReference>
<evidence type="ECO:0000313" key="4">
    <source>
        <dbReference type="Proteomes" id="UP001155241"/>
    </source>
</evidence>
<accession>A0A9X2F7X7</accession>
<protein>
    <submittedName>
        <fullName evidence="3">PEP-CTERM sorting domain-containing protein</fullName>
    </submittedName>
</protein>
<dbReference type="NCBIfam" id="TIGR02595">
    <property type="entry name" value="PEP_CTERM"/>
    <property type="match status" value="1"/>
</dbReference>
<keyword evidence="4" id="KW-1185">Reference proteome</keyword>
<evidence type="ECO:0000259" key="2">
    <source>
        <dbReference type="Pfam" id="PF07589"/>
    </source>
</evidence>
<sequence>MQRLLVYGTLFTLLLSPSAQAAVPYVPVPVFGKPLTGPNVMRPDEVYGKEYSNDRDFSVIGPTGDPQQIVNWDGSGGVMDGLDYSFTQQQNEFDLQLDAMANSRDGLFRQVVRDDAHLVYSHDDEIVMYPAGPGGPMNLFRMPSVGPVTLANGQQIGGAGELSVELAGAHVGASIHELWAKAGEINRMPPPSEEFSNDVDGVEMWGPEPPKQEDDGQVFLGDADKYSLELDFQTGASIWNASGTPYMSHAMIVSAVESLLGPIPGHAMLPHQNQESRNAIDIDALMVYDTAGEIDVFDLEPQPPHNEDLRDQLGQGIRDDEPRDTIVFSIRQIVDDVDPDGYYATGSELFVLDSIKGVSFLEHGGHVWDQGYALQELQFKLEDQEDGYSVLDINALEAIGQEQEIPVGPCPGDFNADGTVDLADYNVWRNNLGSTDETSISMNGYLNGVVDSADYGLWKSNFGHVCPMPIMAASPTSVPEPGSMLLMAAATLAGLARMKRR</sequence>
<gene>
    <name evidence="3" type="ORF">NG895_04830</name>
</gene>
<dbReference type="PROSITE" id="PS00018">
    <property type="entry name" value="EF_HAND_1"/>
    <property type="match status" value="1"/>
</dbReference>
<dbReference type="Pfam" id="PF07589">
    <property type="entry name" value="PEP-CTERM"/>
    <property type="match status" value="1"/>
</dbReference>
<dbReference type="EMBL" id="JAMXLR010000020">
    <property type="protein sequence ID" value="MCO6043222.1"/>
    <property type="molecule type" value="Genomic_DNA"/>
</dbReference>
<keyword evidence="1" id="KW-0732">Signal</keyword>
<feature type="chain" id="PRO_5040983105" evidence="1">
    <location>
        <begin position="22"/>
        <end position="501"/>
    </location>
</feature>
<dbReference type="RefSeq" id="WP_252851321.1">
    <property type="nucleotide sequence ID" value="NZ_JAMXLR010000020.1"/>
</dbReference>
<dbReference type="Proteomes" id="UP001155241">
    <property type="component" value="Unassembled WGS sequence"/>
</dbReference>
<evidence type="ECO:0000313" key="3">
    <source>
        <dbReference type="EMBL" id="MCO6043222.1"/>
    </source>
</evidence>
<organism evidence="3 4">
    <name type="scientific">Aeoliella straminimaris</name>
    <dbReference type="NCBI Taxonomy" id="2954799"/>
    <lineage>
        <taxon>Bacteria</taxon>
        <taxon>Pseudomonadati</taxon>
        <taxon>Planctomycetota</taxon>
        <taxon>Planctomycetia</taxon>
        <taxon>Pirellulales</taxon>
        <taxon>Lacipirellulaceae</taxon>
        <taxon>Aeoliella</taxon>
    </lineage>
</organism>
<name>A0A9X2F7X7_9BACT</name>
<proteinExistence type="predicted"/>
<comment type="caution">
    <text evidence="3">The sequence shown here is derived from an EMBL/GenBank/DDBJ whole genome shotgun (WGS) entry which is preliminary data.</text>
</comment>
<dbReference type="AlphaFoldDB" id="A0A9X2F7X7"/>
<feature type="signal peptide" evidence="1">
    <location>
        <begin position="1"/>
        <end position="21"/>
    </location>
</feature>
<dbReference type="InterPro" id="IPR013424">
    <property type="entry name" value="Ice-binding_C"/>
</dbReference>
<reference evidence="3" key="1">
    <citation type="submission" date="2022-06" db="EMBL/GenBank/DDBJ databases">
        <title>Aeoliella straminimaris, a novel planctomycete from sediments.</title>
        <authorList>
            <person name="Vitorino I.R."/>
            <person name="Lage O.M."/>
        </authorList>
    </citation>
    <scope>NUCLEOTIDE SEQUENCE</scope>
    <source>
        <strain evidence="3">ICT_H6.2</strain>
    </source>
</reference>
<feature type="domain" description="Ice-binding protein C-terminal" evidence="2">
    <location>
        <begin position="477"/>
        <end position="501"/>
    </location>
</feature>
<evidence type="ECO:0000256" key="1">
    <source>
        <dbReference type="SAM" id="SignalP"/>
    </source>
</evidence>